<evidence type="ECO:0000313" key="9">
    <source>
        <dbReference type="EMBL" id="TDS79552.1"/>
    </source>
</evidence>
<dbReference type="AlphaFoldDB" id="A0A4R7FPA1"/>
<dbReference type="EMBL" id="SOAM01000001">
    <property type="protein sequence ID" value="TDS79552.1"/>
    <property type="molecule type" value="Genomic_DNA"/>
</dbReference>
<feature type="transmembrane region" description="Helical" evidence="8">
    <location>
        <begin position="12"/>
        <end position="35"/>
    </location>
</feature>
<keyword evidence="3" id="KW-1003">Cell membrane</keyword>
<feature type="transmembrane region" description="Helical" evidence="8">
    <location>
        <begin position="234"/>
        <end position="252"/>
    </location>
</feature>
<dbReference type="InterPro" id="IPR003445">
    <property type="entry name" value="Cat_transpt"/>
</dbReference>
<dbReference type="RefSeq" id="WP_133763834.1">
    <property type="nucleotide sequence ID" value="NZ_BAAARP010000001.1"/>
</dbReference>
<evidence type="ECO:0000256" key="6">
    <source>
        <dbReference type="ARBA" id="ARBA00023065"/>
    </source>
</evidence>
<keyword evidence="10" id="KW-1185">Reference proteome</keyword>
<name>A0A4R7FPA1_9MICO</name>
<keyword evidence="2" id="KW-0813">Transport</keyword>
<dbReference type="GO" id="GO:0008324">
    <property type="term" value="F:monoatomic cation transmembrane transporter activity"/>
    <property type="evidence" value="ECO:0007669"/>
    <property type="project" value="InterPro"/>
</dbReference>
<evidence type="ECO:0000256" key="1">
    <source>
        <dbReference type="ARBA" id="ARBA00004651"/>
    </source>
</evidence>
<dbReference type="PANTHER" id="PTHR32024">
    <property type="entry name" value="TRK SYSTEM POTASSIUM UPTAKE PROTEIN TRKG-RELATED"/>
    <property type="match status" value="1"/>
</dbReference>
<dbReference type="Pfam" id="PF02386">
    <property type="entry name" value="TrkH"/>
    <property type="match status" value="1"/>
</dbReference>
<comment type="subcellular location">
    <subcellularLocation>
        <location evidence="1">Cell membrane</location>
        <topology evidence="1">Multi-pass membrane protein</topology>
    </subcellularLocation>
</comment>
<sequence>MVAPTAAARRRFGPATTVLVGYAAVVGSGFALLTLPIAKAGPGGARPLDALFTSISAVSVTGLSTVETADHWTFFGHAVILLLVQTGGLGIMTLASLIGLAVARKLSLGSKLTTSAETQGVGLADIRRFITGAIVVSLTVEAIGAVVLGVWFAAVTGFPPLEAAWYGLFHAVSAFNNAGFTILPRGLVPFVGDPVVSLALSALVLIGSLGFPVLDELRRFPRTPLRWSMNTRLVLWGTAVLTVVGTLFITAVEWGRAGTFGPLDWPTKVPAGFFQAAQTRSGGFSTVDVGQLDGATLIVMDVLMFIGGGPAGTAGGIKLTTFGVLFFILVAEMRGRAAVNVFGKRLLRAVHRQAITVSLVAVGVIVASTVALALLSDEPVDRLAFEAVSAFATAGLSTGITSDLSPAAQALLLLLMFAGRLRPILLASALAVRTRPLTYEFPKERPIIG</sequence>
<reference evidence="9 10" key="1">
    <citation type="submission" date="2019-03" db="EMBL/GenBank/DDBJ databases">
        <title>Genomic Encyclopedia of Archaeal and Bacterial Type Strains, Phase II (KMG-II): from individual species to whole genera.</title>
        <authorList>
            <person name="Goeker M."/>
        </authorList>
    </citation>
    <scope>NUCLEOTIDE SEQUENCE [LARGE SCALE GENOMIC DNA]</scope>
    <source>
        <strain evidence="9 10">DSM 24782</strain>
    </source>
</reference>
<gene>
    <name evidence="9" type="ORF">CLV52_0083</name>
</gene>
<keyword evidence="6" id="KW-0406">Ion transport</keyword>
<evidence type="ECO:0000256" key="2">
    <source>
        <dbReference type="ARBA" id="ARBA00022448"/>
    </source>
</evidence>
<dbReference type="OrthoDB" id="9810952at2"/>
<keyword evidence="5 8" id="KW-1133">Transmembrane helix</keyword>
<evidence type="ECO:0000256" key="3">
    <source>
        <dbReference type="ARBA" id="ARBA00022475"/>
    </source>
</evidence>
<feature type="transmembrane region" description="Helical" evidence="8">
    <location>
        <begin position="354"/>
        <end position="375"/>
    </location>
</feature>
<evidence type="ECO:0000256" key="4">
    <source>
        <dbReference type="ARBA" id="ARBA00022692"/>
    </source>
</evidence>
<evidence type="ECO:0000256" key="7">
    <source>
        <dbReference type="ARBA" id="ARBA00023136"/>
    </source>
</evidence>
<feature type="transmembrane region" description="Helical" evidence="8">
    <location>
        <begin position="195"/>
        <end position="214"/>
    </location>
</feature>
<keyword evidence="7 8" id="KW-0472">Membrane</keyword>
<dbReference type="Proteomes" id="UP000295344">
    <property type="component" value="Unassembled WGS sequence"/>
</dbReference>
<evidence type="ECO:0000256" key="8">
    <source>
        <dbReference type="SAM" id="Phobius"/>
    </source>
</evidence>
<dbReference type="PANTHER" id="PTHR32024:SF1">
    <property type="entry name" value="KTR SYSTEM POTASSIUM UPTAKE PROTEIN B"/>
    <property type="match status" value="1"/>
</dbReference>
<evidence type="ECO:0000256" key="5">
    <source>
        <dbReference type="ARBA" id="ARBA00022989"/>
    </source>
</evidence>
<protein>
    <submittedName>
        <fullName evidence="9">Potassium uptake TrkH family protein</fullName>
    </submittedName>
</protein>
<feature type="transmembrane region" description="Helical" evidence="8">
    <location>
        <begin position="410"/>
        <end position="432"/>
    </location>
</feature>
<evidence type="ECO:0000313" key="10">
    <source>
        <dbReference type="Proteomes" id="UP000295344"/>
    </source>
</evidence>
<feature type="transmembrane region" description="Helical" evidence="8">
    <location>
        <begin position="129"/>
        <end position="152"/>
    </location>
</feature>
<organism evidence="9 10">
    <name type="scientific">Amnibacterium kyonggiense</name>
    <dbReference type="NCBI Taxonomy" id="595671"/>
    <lineage>
        <taxon>Bacteria</taxon>
        <taxon>Bacillati</taxon>
        <taxon>Actinomycetota</taxon>
        <taxon>Actinomycetes</taxon>
        <taxon>Micrococcales</taxon>
        <taxon>Microbacteriaceae</taxon>
        <taxon>Amnibacterium</taxon>
    </lineage>
</organism>
<feature type="transmembrane region" description="Helical" evidence="8">
    <location>
        <begin position="78"/>
        <end position="103"/>
    </location>
</feature>
<proteinExistence type="predicted"/>
<dbReference type="GO" id="GO:0030001">
    <property type="term" value="P:metal ion transport"/>
    <property type="evidence" value="ECO:0007669"/>
    <property type="project" value="UniProtKB-ARBA"/>
</dbReference>
<dbReference type="GO" id="GO:0005886">
    <property type="term" value="C:plasma membrane"/>
    <property type="evidence" value="ECO:0007669"/>
    <property type="project" value="UniProtKB-SubCell"/>
</dbReference>
<accession>A0A4R7FPA1</accession>
<keyword evidence="4 8" id="KW-0812">Transmembrane</keyword>
<comment type="caution">
    <text evidence="9">The sequence shown here is derived from an EMBL/GenBank/DDBJ whole genome shotgun (WGS) entry which is preliminary data.</text>
</comment>